<proteinExistence type="inferred from homology"/>
<keyword evidence="8" id="KW-1185">Reference proteome</keyword>
<sequence length="762" mass="82721">MTVRHTIARALAALLLTLSLPQAARAARDTPTIDQVRAPEGAPNVVVVLLDDVGFGAAATFGGPVDTPNMDQLASEGLRYNRFHTTAICSPTRASLLTGRESHRSNVGTVLNTATARPGYQGVLNPHTATVVEMLRQQGYSTAAIGKWHLAPSWETSPAGPFERWPTGVGFEKFYGFMGGETDQFEPTLYEGTHPVTRPAGDNYHFTEDMSREAIEWLRMQHSLAPDKPFFLYYATGAAHAPLQVPQAWIERYRGQFDRGWDAMREESFARQKQLGVIPADTRLTPRPQQIPAWDSLDADQQKVAARLMETYAGFLAHTDAQVARLVDHLKATGQFDNTLFFYVVGDNGSSAEGGPPGSINYMGALQGLQEPLALQLAKLDEIGGPESYPQYPAGWAWALTTPFQWVKQVASHLGGTRNPLVVTWPKGIKKHGGLRSQFSHVNDIAPTILDAAGIAMPEQVNGVPQLPMDGSSMLDSFASADAPEFHPTQYFEVYGNRGIYHRGWMASARHDRLPWTVGLGAGGSNFEDDRWELYNLEEDFSQANDLAAAHPEKLAAMKDLFMAKAEELDMLPLHSSADTRTPMPNLAGERESVTYYPGTVGVPEAQLPTMANRSWRISAELALPTANSGRGVIATVGGTAAGWSLYLDGAGHPVFEYRVFEYGHIRLRGDAPLAAGAQQLAVSFDYHGPGYAKGGGFQLEVNGRAVASDRVAASPPAFFSIDETFDLGIDTGSPAGRYPDKATLGYPLSGAGLQQVTLELH</sequence>
<comment type="caution">
    <text evidence="7">The sequence shown here is derived from an EMBL/GenBank/DDBJ whole genome shotgun (WGS) entry which is preliminary data.</text>
</comment>
<feature type="signal peptide" evidence="5">
    <location>
        <begin position="1"/>
        <end position="26"/>
    </location>
</feature>
<keyword evidence="3" id="KW-0378">Hydrolase</keyword>
<feature type="domain" description="Sulfatase N-terminal" evidence="6">
    <location>
        <begin position="43"/>
        <end position="455"/>
    </location>
</feature>
<organism evidence="7 8">
    <name type="scientific">Parahaliea mediterranea</name>
    <dbReference type="NCBI Taxonomy" id="651086"/>
    <lineage>
        <taxon>Bacteria</taxon>
        <taxon>Pseudomonadati</taxon>
        <taxon>Pseudomonadota</taxon>
        <taxon>Gammaproteobacteria</taxon>
        <taxon>Cellvibrionales</taxon>
        <taxon>Halieaceae</taxon>
        <taxon>Parahaliea</taxon>
    </lineage>
</organism>
<evidence type="ECO:0000256" key="5">
    <source>
        <dbReference type="SAM" id="SignalP"/>
    </source>
</evidence>
<dbReference type="PROSITE" id="PS00149">
    <property type="entry name" value="SULFATASE_2"/>
    <property type="match status" value="1"/>
</dbReference>
<dbReference type="Gene3D" id="3.40.720.10">
    <property type="entry name" value="Alkaline Phosphatase, subunit A"/>
    <property type="match status" value="1"/>
</dbReference>
<dbReference type="PANTHER" id="PTHR42693">
    <property type="entry name" value="ARYLSULFATASE FAMILY MEMBER"/>
    <property type="match status" value="1"/>
</dbReference>
<dbReference type="Pfam" id="PF00884">
    <property type="entry name" value="Sulfatase"/>
    <property type="match status" value="1"/>
</dbReference>
<keyword evidence="2" id="KW-0479">Metal-binding</keyword>
<dbReference type="GO" id="GO:0016787">
    <property type="term" value="F:hydrolase activity"/>
    <property type="evidence" value="ECO:0007669"/>
    <property type="project" value="UniProtKB-KW"/>
</dbReference>
<dbReference type="EMBL" id="JAFKCZ010000018">
    <property type="protein sequence ID" value="MBN7798777.1"/>
    <property type="molecule type" value="Genomic_DNA"/>
</dbReference>
<evidence type="ECO:0000256" key="1">
    <source>
        <dbReference type="ARBA" id="ARBA00008779"/>
    </source>
</evidence>
<evidence type="ECO:0000256" key="2">
    <source>
        <dbReference type="ARBA" id="ARBA00022723"/>
    </source>
</evidence>
<dbReference type="PANTHER" id="PTHR42693:SF43">
    <property type="entry name" value="BLL2667 PROTEIN"/>
    <property type="match status" value="1"/>
</dbReference>
<dbReference type="InterPro" id="IPR050738">
    <property type="entry name" value="Sulfatase"/>
</dbReference>
<dbReference type="InterPro" id="IPR024607">
    <property type="entry name" value="Sulfatase_CS"/>
</dbReference>
<evidence type="ECO:0000313" key="7">
    <source>
        <dbReference type="EMBL" id="MBN7798777.1"/>
    </source>
</evidence>
<dbReference type="InterPro" id="IPR017850">
    <property type="entry name" value="Alkaline_phosphatase_core_sf"/>
</dbReference>
<dbReference type="CDD" id="cd16025">
    <property type="entry name" value="PAS_like"/>
    <property type="match status" value="1"/>
</dbReference>
<keyword evidence="5" id="KW-0732">Signal</keyword>
<dbReference type="Proteomes" id="UP000664303">
    <property type="component" value="Unassembled WGS sequence"/>
</dbReference>
<name>A0A939DJV5_9GAMM</name>
<evidence type="ECO:0000256" key="3">
    <source>
        <dbReference type="ARBA" id="ARBA00022801"/>
    </source>
</evidence>
<feature type="chain" id="PRO_5037658337" evidence="5">
    <location>
        <begin position="27"/>
        <end position="762"/>
    </location>
</feature>
<dbReference type="RefSeq" id="WP_206562224.1">
    <property type="nucleotide sequence ID" value="NZ_JAFKCZ010000018.1"/>
</dbReference>
<dbReference type="Gene3D" id="3.30.1120.10">
    <property type="match status" value="1"/>
</dbReference>
<evidence type="ECO:0000256" key="4">
    <source>
        <dbReference type="ARBA" id="ARBA00022837"/>
    </source>
</evidence>
<dbReference type="PROSITE" id="PS00523">
    <property type="entry name" value="SULFATASE_1"/>
    <property type="match status" value="1"/>
</dbReference>
<gene>
    <name evidence="7" type="ORF">JYP50_19405</name>
</gene>
<accession>A0A939DJV5</accession>
<keyword evidence="4" id="KW-0106">Calcium</keyword>
<dbReference type="SUPFAM" id="SSF53649">
    <property type="entry name" value="Alkaline phosphatase-like"/>
    <property type="match status" value="1"/>
</dbReference>
<reference evidence="7" key="1">
    <citation type="submission" date="2021-02" db="EMBL/GenBank/DDBJ databases">
        <title>PHA producing bacteria isolated from coastal sediment in Guangdong, Shenzhen.</title>
        <authorList>
            <person name="Zheng W."/>
            <person name="Yu S."/>
            <person name="Huang Y."/>
        </authorList>
    </citation>
    <scope>NUCLEOTIDE SEQUENCE</scope>
    <source>
        <strain evidence="7">TN14-10</strain>
    </source>
</reference>
<dbReference type="GO" id="GO:0046872">
    <property type="term" value="F:metal ion binding"/>
    <property type="evidence" value="ECO:0007669"/>
    <property type="project" value="UniProtKB-KW"/>
</dbReference>
<evidence type="ECO:0000259" key="6">
    <source>
        <dbReference type="Pfam" id="PF00884"/>
    </source>
</evidence>
<comment type="similarity">
    <text evidence="1">Belongs to the sulfatase family.</text>
</comment>
<dbReference type="AlphaFoldDB" id="A0A939DJV5"/>
<dbReference type="InterPro" id="IPR000917">
    <property type="entry name" value="Sulfatase_N"/>
</dbReference>
<evidence type="ECO:0000313" key="8">
    <source>
        <dbReference type="Proteomes" id="UP000664303"/>
    </source>
</evidence>
<protein>
    <submittedName>
        <fullName evidence="7">Arylsulfatase</fullName>
    </submittedName>
</protein>